<comment type="caution">
    <text evidence="2">The sequence shown here is derived from an EMBL/GenBank/DDBJ whole genome shotgun (WGS) entry which is preliminary data.</text>
</comment>
<name>A0A813IB44_POLGL</name>
<feature type="region of interest" description="Disordered" evidence="1">
    <location>
        <begin position="118"/>
        <end position="204"/>
    </location>
</feature>
<accession>A0A813IB44</accession>
<feature type="compositionally biased region" description="Low complexity" evidence="1">
    <location>
        <begin position="165"/>
        <end position="194"/>
    </location>
</feature>
<proteinExistence type="predicted"/>
<dbReference type="Proteomes" id="UP000626109">
    <property type="component" value="Unassembled WGS sequence"/>
</dbReference>
<feature type="compositionally biased region" description="Basic and acidic residues" evidence="1">
    <location>
        <begin position="149"/>
        <end position="163"/>
    </location>
</feature>
<sequence>MQLLPLHSPLQRGPVDAGVQDERVDRGAEVPQGLAEAAHRAQVAQFAGGLEAAHRRPWHLLLNGLRGLQGRGPRATGRDHLPTLRGQLNCRREADAGVGACDHGPAPLPLRRACPSLRRHRVQAQSGQQPERRGRGTALRPAAPVSSRSAREPQGRAASERRGAGPRARGAGRRAGASLPDGAARPAAAGQAGAITDSDAAAPC</sequence>
<evidence type="ECO:0000256" key="1">
    <source>
        <dbReference type="SAM" id="MobiDB-lite"/>
    </source>
</evidence>
<evidence type="ECO:0000313" key="3">
    <source>
        <dbReference type="Proteomes" id="UP000626109"/>
    </source>
</evidence>
<dbReference type="EMBL" id="CAJNNW010005834">
    <property type="protein sequence ID" value="CAE8647755.1"/>
    <property type="molecule type" value="Genomic_DNA"/>
</dbReference>
<reference evidence="2" key="1">
    <citation type="submission" date="2021-02" db="EMBL/GenBank/DDBJ databases">
        <authorList>
            <person name="Dougan E. K."/>
            <person name="Rhodes N."/>
            <person name="Thang M."/>
            <person name="Chan C."/>
        </authorList>
    </citation>
    <scope>NUCLEOTIDE SEQUENCE</scope>
</reference>
<gene>
    <name evidence="2" type="ORF">PGLA2088_LOCUS5951</name>
</gene>
<protein>
    <submittedName>
        <fullName evidence="2">Uncharacterized protein</fullName>
    </submittedName>
</protein>
<evidence type="ECO:0000313" key="2">
    <source>
        <dbReference type="EMBL" id="CAE8647755.1"/>
    </source>
</evidence>
<organism evidence="2 3">
    <name type="scientific">Polarella glacialis</name>
    <name type="common">Dinoflagellate</name>
    <dbReference type="NCBI Taxonomy" id="89957"/>
    <lineage>
        <taxon>Eukaryota</taxon>
        <taxon>Sar</taxon>
        <taxon>Alveolata</taxon>
        <taxon>Dinophyceae</taxon>
        <taxon>Suessiales</taxon>
        <taxon>Suessiaceae</taxon>
        <taxon>Polarella</taxon>
    </lineage>
</organism>
<dbReference type="AlphaFoldDB" id="A0A813IB44"/>